<dbReference type="EMBL" id="MVGC01000269">
    <property type="protein sequence ID" value="RJE20880.1"/>
    <property type="molecule type" value="Genomic_DNA"/>
</dbReference>
<organism evidence="1 2">
    <name type="scientific">Aspergillus sclerotialis</name>
    <dbReference type="NCBI Taxonomy" id="2070753"/>
    <lineage>
        <taxon>Eukaryota</taxon>
        <taxon>Fungi</taxon>
        <taxon>Dikarya</taxon>
        <taxon>Ascomycota</taxon>
        <taxon>Pezizomycotina</taxon>
        <taxon>Eurotiomycetes</taxon>
        <taxon>Eurotiomycetidae</taxon>
        <taxon>Eurotiales</taxon>
        <taxon>Aspergillaceae</taxon>
        <taxon>Aspergillus</taxon>
        <taxon>Aspergillus subgen. Polypaecilum</taxon>
    </lineage>
</organism>
<comment type="caution">
    <text evidence="1">The sequence shown here is derived from an EMBL/GenBank/DDBJ whole genome shotgun (WGS) entry which is preliminary data.</text>
</comment>
<evidence type="ECO:0000313" key="2">
    <source>
        <dbReference type="Proteomes" id="UP000266188"/>
    </source>
</evidence>
<reference evidence="2" key="1">
    <citation type="submission" date="2017-02" db="EMBL/GenBank/DDBJ databases">
        <authorList>
            <person name="Tafer H."/>
            <person name="Lopandic K."/>
        </authorList>
    </citation>
    <scope>NUCLEOTIDE SEQUENCE [LARGE SCALE GENOMIC DNA]</scope>
    <source>
        <strain evidence="2">CBS 366.77</strain>
    </source>
</reference>
<accession>A0A3A2ZE53</accession>
<sequence length="83" mass="9205">MGLDPRTAQEAAKWPVPTRKNSANALRGFDMGNNYPQIKAPTVIAHRDQDFASPIDSRMEPILKKLPSCTFNKLSGVNHFPPT</sequence>
<dbReference type="Gene3D" id="3.40.50.1820">
    <property type="entry name" value="alpha/beta hydrolase"/>
    <property type="match status" value="1"/>
</dbReference>
<dbReference type="InterPro" id="IPR029058">
    <property type="entry name" value="AB_hydrolase_fold"/>
</dbReference>
<keyword evidence="1" id="KW-0378">Hydrolase</keyword>
<dbReference type="OrthoDB" id="284184at2759"/>
<evidence type="ECO:0000313" key="1">
    <source>
        <dbReference type="EMBL" id="RJE20880.1"/>
    </source>
</evidence>
<dbReference type="GO" id="GO:0016787">
    <property type="term" value="F:hydrolase activity"/>
    <property type="evidence" value="ECO:0007669"/>
    <property type="project" value="UniProtKB-KW"/>
</dbReference>
<keyword evidence="2" id="KW-1185">Reference proteome</keyword>
<gene>
    <name evidence="1" type="ORF">PHISCL_06776</name>
</gene>
<dbReference type="SUPFAM" id="SSF53474">
    <property type="entry name" value="alpha/beta-Hydrolases"/>
    <property type="match status" value="1"/>
</dbReference>
<name>A0A3A2ZE53_9EURO</name>
<dbReference type="Proteomes" id="UP000266188">
    <property type="component" value="Unassembled WGS sequence"/>
</dbReference>
<proteinExistence type="predicted"/>
<dbReference type="STRING" id="2070753.A0A3A2ZE53"/>
<protein>
    <submittedName>
        <fullName evidence="1">Alpha/beta hydrolase fold protein</fullName>
    </submittedName>
</protein>
<dbReference type="AlphaFoldDB" id="A0A3A2ZE53"/>